<dbReference type="InterPro" id="IPR027417">
    <property type="entry name" value="P-loop_NTPase"/>
</dbReference>
<dbReference type="PANTHER" id="PTHR36681:SF3">
    <property type="entry name" value="NUCLEAR GTPASE, GERMINAL CENTER-ASSOCIATED, TANDEM DUPLICATE 3"/>
    <property type="match status" value="1"/>
</dbReference>
<feature type="domain" description="DUF7605" evidence="1">
    <location>
        <begin position="394"/>
        <end position="457"/>
    </location>
</feature>
<name>A0A0D2XL69_FUSOF</name>
<dbReference type="PANTHER" id="PTHR36681">
    <property type="entry name" value="NUCLEAR GTPASE, GERMINAL CENTER-ASSOCIATED, TANDEM DUPLICATE 3"/>
    <property type="match status" value="1"/>
</dbReference>
<protein>
    <recommendedName>
        <fullName evidence="1">DUF7605 domain-containing protein</fullName>
    </recommendedName>
</protein>
<dbReference type="EnsemblFungi" id="FOXG_04693T0">
    <property type="protein sequence ID" value="FOXG_04693P0"/>
    <property type="gene ID" value="FOXG_04693"/>
</dbReference>
<proteinExistence type="predicted"/>
<dbReference type="AlphaFoldDB" id="A0A0D2XL69"/>
<dbReference type="Pfam" id="PF24564">
    <property type="entry name" value="DUF7605"/>
    <property type="match status" value="1"/>
</dbReference>
<dbReference type="STRING" id="426428.A0A0D2XL69"/>
<dbReference type="InterPro" id="IPR056024">
    <property type="entry name" value="DUF7605"/>
</dbReference>
<dbReference type="SUPFAM" id="SSF52540">
    <property type="entry name" value="P-loop containing nucleoside triphosphate hydrolases"/>
    <property type="match status" value="1"/>
</dbReference>
<reference evidence="3" key="1">
    <citation type="journal article" date="2012" name="Mol. Plant Microbe Interact.">
        <title>A highly conserved effector in Fusarium oxysporum is required for full virulence on Arabidopsis.</title>
        <authorList>
            <person name="Thatcher L.F."/>
            <person name="Gardiner D.M."/>
            <person name="Kazan K."/>
            <person name="Manners J."/>
        </authorList>
    </citation>
    <scope>NUCLEOTIDE SEQUENCE [LARGE SCALE GENOMIC DNA]</scope>
    <source>
        <strain evidence="3">Fo5176</strain>
    </source>
</reference>
<organism evidence="2 3">
    <name type="scientific">Fusarium oxysporum (strain Fo5176)</name>
    <name type="common">Fusarium vascular wilt</name>
    <dbReference type="NCBI Taxonomy" id="660025"/>
    <lineage>
        <taxon>Eukaryota</taxon>
        <taxon>Fungi</taxon>
        <taxon>Dikarya</taxon>
        <taxon>Ascomycota</taxon>
        <taxon>Pezizomycotina</taxon>
        <taxon>Sordariomycetes</taxon>
        <taxon>Hypocreomycetidae</taxon>
        <taxon>Hypocreales</taxon>
        <taxon>Nectriaceae</taxon>
        <taxon>Fusarium</taxon>
        <taxon>Fusarium oxysporum species complex</taxon>
    </lineage>
</organism>
<accession>A0A0D2XL69</accession>
<dbReference type="Gene3D" id="3.40.50.300">
    <property type="entry name" value="P-loop containing nucleotide triphosphate hydrolases"/>
    <property type="match status" value="1"/>
</dbReference>
<reference evidence="2" key="2">
    <citation type="submission" date="2025-08" db="UniProtKB">
        <authorList>
            <consortium name="EnsemblFungi"/>
        </authorList>
    </citation>
    <scope>IDENTIFICATION</scope>
    <source>
        <strain evidence="2">4287 / CBS 123668 / FGSC 9935 / NRRL 34936</strain>
    </source>
</reference>
<dbReference type="Proteomes" id="UP000002489">
    <property type="component" value="Unassembled WGS sequence"/>
</dbReference>
<sequence>MQAGNPGILDSDVSKFLDDAKDLQQFQGSDTRTIAVLGDSGEGKSSLINSLLHFPGVAQTGDIGSACTSVVTEYRQKKAGHTAPITIDVEYLSAPEIRDMIQELLWSYRQLFLPGVESDETSEQDYNRYMRESEQAWSALHAAFKHKRQFTRKFAQDMSNGALERITGQLIEWAQEIEWPAGGIDGFWTSTAQTADECVEHTKLFMQDKFWPFTKIIRVYLNSQVLKTGVVLADLPGNFAPTHFLFRDTNIFNQEINLVTARREFCGPNKAISIATMESLDSEIDTAKSSGDRKRKKDAKKQQELLLVQARNEHVKRNLQTGYSSEMDGRNLDVFCVSNKWYENSLDEPDKIEELDDSVRAKAKEALDQIPNLVATFRQDFTECFQEQIMTFFGQYNAWCLNYGDHQTPKRGRENWNAKIIWKMRMELEGQWDIVEEEVTDLFSAVLHGAMSLLDSLKSGLSR</sequence>
<evidence type="ECO:0000259" key="1">
    <source>
        <dbReference type="Pfam" id="PF24564"/>
    </source>
</evidence>
<evidence type="ECO:0000313" key="3">
    <source>
        <dbReference type="Proteomes" id="UP000002489"/>
    </source>
</evidence>
<evidence type="ECO:0000313" key="2">
    <source>
        <dbReference type="EnsemblFungi" id="FOXG_04693P0"/>
    </source>
</evidence>